<evidence type="ECO:0008006" key="4">
    <source>
        <dbReference type="Google" id="ProtNLM"/>
    </source>
</evidence>
<accession>A0ABR6ZQF1</accession>
<evidence type="ECO:0000313" key="2">
    <source>
        <dbReference type="EMBL" id="MBC3918110.1"/>
    </source>
</evidence>
<keyword evidence="3" id="KW-1185">Reference proteome</keyword>
<protein>
    <recommendedName>
        <fullName evidence="4">Lipoprotein</fullName>
    </recommendedName>
</protein>
<dbReference type="RefSeq" id="WP_186947386.1">
    <property type="nucleotide sequence ID" value="NZ_JACOGF010000005.1"/>
</dbReference>
<name>A0ABR6ZQF1_9BURK</name>
<dbReference type="Proteomes" id="UP000650424">
    <property type="component" value="Unassembled WGS sequence"/>
</dbReference>
<keyword evidence="1" id="KW-0732">Signal</keyword>
<evidence type="ECO:0000256" key="1">
    <source>
        <dbReference type="SAM" id="SignalP"/>
    </source>
</evidence>
<comment type="caution">
    <text evidence="2">The sequence shown here is derived from an EMBL/GenBank/DDBJ whole genome shotgun (WGS) entry which is preliminary data.</text>
</comment>
<feature type="chain" id="PRO_5047209326" description="Lipoprotein" evidence="1">
    <location>
        <begin position="19"/>
        <end position="209"/>
    </location>
</feature>
<dbReference type="PROSITE" id="PS51257">
    <property type="entry name" value="PROKAR_LIPOPROTEIN"/>
    <property type="match status" value="1"/>
</dbReference>
<evidence type="ECO:0000313" key="3">
    <source>
        <dbReference type="Proteomes" id="UP000650424"/>
    </source>
</evidence>
<dbReference type="EMBL" id="JACOGF010000005">
    <property type="protein sequence ID" value="MBC3918110.1"/>
    <property type="molecule type" value="Genomic_DNA"/>
</dbReference>
<feature type="signal peptide" evidence="1">
    <location>
        <begin position="1"/>
        <end position="18"/>
    </location>
</feature>
<reference evidence="2 3" key="1">
    <citation type="submission" date="2020-08" db="EMBL/GenBank/DDBJ databases">
        <title>Novel species isolated from subtropical streams in China.</title>
        <authorList>
            <person name="Lu H."/>
        </authorList>
    </citation>
    <scope>NUCLEOTIDE SEQUENCE [LARGE SCALE GENOMIC DNA]</scope>
    <source>
        <strain evidence="2 3">CY18W</strain>
    </source>
</reference>
<gene>
    <name evidence="2" type="ORF">H8L32_11530</name>
</gene>
<sequence length="209" mass="21514">MKEIKLLGLSVVTAMLLAACGGGSGGSAPATVAPVDTSSGPLSKYAGIWNQGCQNHEIETTTITATSGGSALSMAQKIEYYENLNCTGAIVATGTYTSPILVAQHVRTEANATVKMLTGETVASSVDVVNATANGAVVNFVGSAVSSSVVNGKTTWKFVFKDTTITRTIEVSSGSVQGAFMLRNGELFFIQAIGNSNTAFAVDSRFVRG</sequence>
<proteinExistence type="predicted"/>
<organism evidence="2 3">
    <name type="scientific">Undibacterium hunanense</name>
    <dbReference type="NCBI Taxonomy" id="2762292"/>
    <lineage>
        <taxon>Bacteria</taxon>
        <taxon>Pseudomonadati</taxon>
        <taxon>Pseudomonadota</taxon>
        <taxon>Betaproteobacteria</taxon>
        <taxon>Burkholderiales</taxon>
        <taxon>Oxalobacteraceae</taxon>
        <taxon>Undibacterium</taxon>
    </lineage>
</organism>